<keyword evidence="2" id="KW-1185">Reference proteome</keyword>
<proteinExistence type="predicted"/>
<organism evidence="1 2">
    <name type="scientific">Lindgomyces ingoldianus</name>
    <dbReference type="NCBI Taxonomy" id="673940"/>
    <lineage>
        <taxon>Eukaryota</taxon>
        <taxon>Fungi</taxon>
        <taxon>Dikarya</taxon>
        <taxon>Ascomycota</taxon>
        <taxon>Pezizomycotina</taxon>
        <taxon>Dothideomycetes</taxon>
        <taxon>Pleosporomycetidae</taxon>
        <taxon>Pleosporales</taxon>
        <taxon>Lindgomycetaceae</taxon>
        <taxon>Lindgomyces</taxon>
    </lineage>
</organism>
<sequence length="278" mass="32801">MGFLDIATEIRLKIYSELLVLSEPIQFVADYGPLSPPLFRSRRDGLYTAILRVNRIVYGEASSLLYSNNRFRFPEVYASTWSAPTRAHIAPFLNQVGLQASLIRHIYIPFPTFNYPLPDKASLHEAHIENLELIKKTCTKLKTLELLIPPGHSNYGLDDWPIAAEALNILNAHIRTIHSLEEIIINFEEYPEDDPSDDLTKKMHNIGWTVRVIRLPKRVWISCDDRVEFDNEEDCNAYDNEQFRMEEEMEKEKEEKEWLEEYYRRRRDPYWKNDSDYD</sequence>
<protein>
    <submittedName>
        <fullName evidence="1">Uncharacterized protein</fullName>
    </submittedName>
</protein>
<dbReference type="EMBL" id="MU003495">
    <property type="protein sequence ID" value="KAF2475817.1"/>
    <property type="molecule type" value="Genomic_DNA"/>
</dbReference>
<name>A0ACB6R9Q3_9PLEO</name>
<dbReference type="Proteomes" id="UP000799755">
    <property type="component" value="Unassembled WGS sequence"/>
</dbReference>
<comment type="caution">
    <text evidence="1">The sequence shown here is derived from an EMBL/GenBank/DDBJ whole genome shotgun (WGS) entry which is preliminary data.</text>
</comment>
<accession>A0ACB6R9Q3</accession>
<reference evidence="1" key="1">
    <citation type="journal article" date="2020" name="Stud. Mycol.">
        <title>101 Dothideomycetes genomes: a test case for predicting lifestyles and emergence of pathogens.</title>
        <authorList>
            <person name="Haridas S."/>
            <person name="Albert R."/>
            <person name="Binder M."/>
            <person name="Bloem J."/>
            <person name="Labutti K."/>
            <person name="Salamov A."/>
            <person name="Andreopoulos B."/>
            <person name="Baker S."/>
            <person name="Barry K."/>
            <person name="Bills G."/>
            <person name="Bluhm B."/>
            <person name="Cannon C."/>
            <person name="Castanera R."/>
            <person name="Culley D."/>
            <person name="Daum C."/>
            <person name="Ezra D."/>
            <person name="Gonzalez J."/>
            <person name="Henrissat B."/>
            <person name="Kuo A."/>
            <person name="Liang C."/>
            <person name="Lipzen A."/>
            <person name="Lutzoni F."/>
            <person name="Magnuson J."/>
            <person name="Mondo S."/>
            <person name="Nolan M."/>
            <person name="Ohm R."/>
            <person name="Pangilinan J."/>
            <person name="Park H.-J."/>
            <person name="Ramirez L."/>
            <person name="Alfaro M."/>
            <person name="Sun H."/>
            <person name="Tritt A."/>
            <person name="Yoshinaga Y."/>
            <person name="Zwiers L.-H."/>
            <person name="Turgeon B."/>
            <person name="Goodwin S."/>
            <person name="Spatafora J."/>
            <person name="Crous P."/>
            <person name="Grigoriev I."/>
        </authorList>
    </citation>
    <scope>NUCLEOTIDE SEQUENCE</scope>
    <source>
        <strain evidence="1">ATCC 200398</strain>
    </source>
</reference>
<evidence type="ECO:0000313" key="2">
    <source>
        <dbReference type="Proteomes" id="UP000799755"/>
    </source>
</evidence>
<gene>
    <name evidence="1" type="ORF">BDR25DRAFT_339807</name>
</gene>
<evidence type="ECO:0000313" key="1">
    <source>
        <dbReference type="EMBL" id="KAF2475817.1"/>
    </source>
</evidence>